<dbReference type="InterPro" id="IPR019380">
    <property type="entry name" value="Casein_kinase_sb_PP28"/>
</dbReference>
<dbReference type="InterPro" id="IPR011990">
    <property type="entry name" value="TPR-like_helical_dom_sf"/>
</dbReference>
<feature type="compositionally biased region" description="Basic and acidic residues" evidence="10">
    <location>
        <begin position="860"/>
        <end position="875"/>
    </location>
</feature>
<evidence type="ECO:0000256" key="6">
    <source>
        <dbReference type="ARBA" id="ARBA00061545"/>
    </source>
</evidence>
<evidence type="ECO:0000259" key="11">
    <source>
        <dbReference type="Pfam" id="PF10252"/>
    </source>
</evidence>
<dbReference type="FunFam" id="1.25.40.10:FF:000255">
    <property type="entry name" value="Pentatricopeptide repeat-containing protein 1, mitochondrial"/>
    <property type="match status" value="1"/>
</dbReference>
<dbReference type="GO" id="GO:0000049">
    <property type="term" value="F:tRNA binding"/>
    <property type="evidence" value="ECO:0007669"/>
    <property type="project" value="TreeGrafter"/>
</dbReference>
<dbReference type="FunFam" id="1.25.40.10:FF:000321">
    <property type="entry name" value="pentatricopeptide repeat-containing protein 1, mitochondrial isoform X1"/>
    <property type="match status" value="1"/>
</dbReference>
<feature type="repeat" description="PPR" evidence="9">
    <location>
        <begin position="137"/>
        <end position="171"/>
    </location>
</feature>
<evidence type="ECO:0000256" key="4">
    <source>
        <dbReference type="ARBA" id="ARBA00023128"/>
    </source>
</evidence>
<evidence type="ECO:0000259" key="12">
    <source>
        <dbReference type="Pfam" id="PF17177"/>
    </source>
</evidence>
<dbReference type="PANTHER" id="PTHR24014:SF6">
    <property type="entry name" value="PENTATRICOPEPTIDE REPEAT-CONTAINING PROTEIN 1, MITOCHONDRIAL"/>
    <property type="match status" value="1"/>
</dbReference>
<evidence type="ECO:0000256" key="8">
    <source>
        <dbReference type="ARBA" id="ARBA00073054"/>
    </source>
</evidence>
<dbReference type="PANTHER" id="PTHR24014">
    <property type="entry name" value="2-OXOGLUTARATE AND IRON-DEPENDENT OXYGENASE DOMAIN-CONTAINING PROTEIN 2"/>
    <property type="match status" value="1"/>
</dbReference>
<comment type="function">
    <text evidence="5">Mitochondrial protein implicated in negative regulation of leucine tRNA levels, as well as negative regulation of mitochondria-encoded proteins and COX activity. Also affects the 3'-processing of mitochondrial tRNAs.</text>
</comment>
<dbReference type="EMBL" id="JAATJV010209300">
    <property type="protein sequence ID" value="MBZ3873652.1"/>
    <property type="molecule type" value="Genomic_DNA"/>
</dbReference>
<evidence type="ECO:0000256" key="3">
    <source>
        <dbReference type="ARBA" id="ARBA00022737"/>
    </source>
</evidence>
<keyword evidence="14" id="KW-1185">Reference proteome</keyword>
<dbReference type="Pfam" id="PF10252">
    <property type="entry name" value="PP28"/>
    <property type="match status" value="1"/>
</dbReference>
<dbReference type="GO" id="GO:0005759">
    <property type="term" value="C:mitochondrial matrix"/>
    <property type="evidence" value="ECO:0007669"/>
    <property type="project" value="UniProtKB-SubCell"/>
</dbReference>
<organism evidence="13 14">
    <name type="scientific">Sciurus carolinensis</name>
    <name type="common">Eastern gray squirrel</name>
    <dbReference type="NCBI Taxonomy" id="30640"/>
    <lineage>
        <taxon>Eukaryota</taxon>
        <taxon>Metazoa</taxon>
        <taxon>Chordata</taxon>
        <taxon>Craniata</taxon>
        <taxon>Vertebrata</taxon>
        <taxon>Euteleostomi</taxon>
        <taxon>Mammalia</taxon>
        <taxon>Eutheria</taxon>
        <taxon>Euarchontoglires</taxon>
        <taxon>Glires</taxon>
        <taxon>Rodentia</taxon>
        <taxon>Sciuromorpha</taxon>
        <taxon>Sciuridae</taxon>
        <taxon>Sciurinae</taxon>
        <taxon>Sciurini</taxon>
        <taxon>Sciurus</taxon>
    </lineage>
</organism>
<dbReference type="Gene3D" id="1.25.40.10">
    <property type="entry name" value="Tetratricopeptide repeat domain"/>
    <property type="match status" value="3"/>
</dbReference>
<evidence type="ECO:0000313" key="14">
    <source>
        <dbReference type="Proteomes" id="UP001166674"/>
    </source>
</evidence>
<accession>A0AA41MKI5</accession>
<evidence type="ECO:0000256" key="9">
    <source>
        <dbReference type="PROSITE-ProRule" id="PRU00708"/>
    </source>
</evidence>
<reference evidence="13" key="1">
    <citation type="submission" date="2020-03" db="EMBL/GenBank/DDBJ databases">
        <title>Studies in the Genomics of Life Span.</title>
        <authorList>
            <person name="Glass D."/>
        </authorList>
    </citation>
    <scope>NUCLEOTIDE SEQUENCE</scope>
    <source>
        <strain evidence="13">SUZIE</strain>
        <tissue evidence="13">Muscle</tissue>
    </source>
</reference>
<feature type="compositionally biased region" description="Gly residues" evidence="10">
    <location>
        <begin position="681"/>
        <end position="692"/>
    </location>
</feature>
<evidence type="ECO:0000313" key="13">
    <source>
        <dbReference type="EMBL" id="MBZ3873652.1"/>
    </source>
</evidence>
<comment type="subcellular location">
    <subcellularLocation>
        <location evidence="1">Mitochondrion matrix</location>
    </subcellularLocation>
</comment>
<feature type="compositionally biased region" description="Polar residues" evidence="10">
    <location>
        <begin position="24"/>
        <end position="36"/>
    </location>
</feature>
<comment type="similarity">
    <text evidence="6">Belongs to the PTCD1 family.</text>
</comment>
<dbReference type="Proteomes" id="UP001166674">
    <property type="component" value="Unassembled WGS sequence"/>
</dbReference>
<dbReference type="Pfam" id="PF17177">
    <property type="entry name" value="PPR_long"/>
    <property type="match status" value="1"/>
</dbReference>
<keyword evidence="4" id="KW-0496">Mitochondrion</keyword>
<comment type="subunit">
    <text evidence="7">Associates with mitochondrial leucine tRNAs. Interacts with ELAC2.</text>
</comment>
<feature type="region of interest" description="Disordered" evidence="10">
    <location>
        <begin position="909"/>
        <end position="939"/>
    </location>
</feature>
<feature type="repeat" description="PPR" evidence="9">
    <location>
        <begin position="246"/>
        <end position="282"/>
    </location>
</feature>
<feature type="compositionally biased region" description="Basic and acidic residues" evidence="10">
    <location>
        <begin position="808"/>
        <end position="817"/>
    </location>
</feature>
<feature type="compositionally biased region" description="Acidic residues" evidence="10">
    <location>
        <begin position="818"/>
        <end position="827"/>
    </location>
</feature>
<keyword evidence="2" id="KW-0819">tRNA processing</keyword>
<feature type="region of interest" description="Disordered" evidence="10">
    <location>
        <begin position="638"/>
        <end position="692"/>
    </location>
</feature>
<sequence>MGPTQPALAAFSSSPLSAVFEPGSQKNMSSLHSDPSQPSPTAPQEEEEENFGTLSNKYSSRKIFHKSTPQLYDLRLREQSAEEEEEGELEPKPWQGRRNTPYWYFFQCKRLIREGKLAEALDLFERQMLKEERLQPLECNYTVLIGGCGRAGYLKKAFRLYNDMKKRELEPSDATYTALFNVCAESPWKDSALQRALKLRQQLQAKNFQFNLKTYHALLKTAAKCADLRMCFDVFKEIIHKGHAITEETFSFLLMGCIQDKKIGFRLALQVWRQMLSLGLKPTRHGYNLLLGAARDCGLGDPEVASRLLLRPRKETLLLQPPSRQKAGRRGPSGANGILTRLHVETMEKELFLEPSQAIEGLPEPWEALVPSKAQPEVETKTEPYHTAAPTPVALKLPPLELEINLLTLETISPAVISFGTVTTPADRLALIGGLEGFLDKMAEHGLQPDIKTFTLLAEVVEPGSPAESSLLTVLDRHQVEADVTFFNTLMRKKSKLGDLEGAKALLPVLAKRGIIPNLQTFCNLAIGCRRPRDGLQLLADMKKSQMTPNTHIYSTLINAALKRLDYTYLIDILKDMKQNRVPVNEVVIRQLEFAAKYPPTFDRYKGKNTYLEKIDGFRAYYKQWLKVMPAEETPHPWQEFRTKPKSDQDSVRDAGVDGVLGGRRLTGQSDFVRRPPRGPGPRGDCGDCGGGSGGGAWRELGRAEEVEPKVFPVPVSVRGAAAAASGAAMPKGARGLLADRRKGTPSAPAESQARASTPDCPGRKGGHKGRARQYTSPEEIDAQLQAEKQKAREEEEQEEGGDGAAGDPKKEKKSLDSDESEDEDDDYQQKRKGVEGLIDIENPNRVAQTTKKVTQLDLDGPKELSRREREEIEKQKAKERYMKMHLAGKTEQAKADLARLAIIRKQREEAARKKEEERKAKDDATLSGKRMQSLSLNK</sequence>
<evidence type="ECO:0000256" key="7">
    <source>
        <dbReference type="ARBA" id="ARBA00063082"/>
    </source>
</evidence>
<dbReference type="InterPro" id="IPR033443">
    <property type="entry name" value="PROP1-like_PPR_dom"/>
</dbReference>
<dbReference type="Pfam" id="PF13812">
    <property type="entry name" value="PPR_3"/>
    <property type="match status" value="1"/>
</dbReference>
<proteinExistence type="inferred from homology"/>
<gene>
    <name evidence="13" type="ORF">SUZIE_124005</name>
</gene>
<dbReference type="AlphaFoldDB" id="A0AA41MKI5"/>
<feature type="domain" description="Casein kinase substrate phosphoprotein PP28" evidence="11">
    <location>
        <begin position="843"/>
        <end position="920"/>
    </location>
</feature>
<feature type="compositionally biased region" description="Basic and acidic residues" evidence="10">
    <location>
        <begin position="638"/>
        <end position="656"/>
    </location>
</feature>
<feature type="compositionally biased region" description="Basic and acidic residues" evidence="10">
    <location>
        <begin position="909"/>
        <end position="925"/>
    </location>
</feature>
<evidence type="ECO:0000256" key="2">
    <source>
        <dbReference type="ARBA" id="ARBA00022694"/>
    </source>
</evidence>
<protein>
    <recommendedName>
        <fullName evidence="8">Pentatricopeptide repeat-containing protein 1, mitochondrial</fullName>
    </recommendedName>
</protein>
<dbReference type="NCBIfam" id="TIGR00756">
    <property type="entry name" value="PPR"/>
    <property type="match status" value="1"/>
</dbReference>
<feature type="repeat" description="PPR" evidence="9">
    <location>
        <begin position="483"/>
        <end position="517"/>
    </location>
</feature>
<dbReference type="PROSITE" id="PS51375">
    <property type="entry name" value="PPR"/>
    <property type="match status" value="3"/>
</dbReference>
<dbReference type="InterPro" id="IPR002885">
    <property type="entry name" value="PPR_rpt"/>
</dbReference>
<evidence type="ECO:0000256" key="5">
    <source>
        <dbReference type="ARBA" id="ARBA00057159"/>
    </source>
</evidence>
<evidence type="ECO:0000256" key="10">
    <source>
        <dbReference type="SAM" id="MobiDB-lite"/>
    </source>
</evidence>
<name>A0AA41MKI5_SCICA</name>
<evidence type="ECO:0000256" key="1">
    <source>
        <dbReference type="ARBA" id="ARBA00004305"/>
    </source>
</evidence>
<feature type="domain" description="PROP1-like PPR" evidence="12">
    <location>
        <begin position="134"/>
        <end position="300"/>
    </location>
</feature>
<dbReference type="FunFam" id="1.25.40.10:FF:000408">
    <property type="entry name" value="Pentatricopeptide repeat domain 1"/>
    <property type="match status" value="1"/>
</dbReference>
<comment type="caution">
    <text evidence="13">The sequence shown here is derived from an EMBL/GenBank/DDBJ whole genome shotgun (WGS) entry which is preliminary data.</text>
</comment>
<feature type="region of interest" description="Disordered" evidence="10">
    <location>
        <begin position="739"/>
        <end position="875"/>
    </location>
</feature>
<keyword evidence="3" id="KW-0677">Repeat</keyword>
<feature type="compositionally biased region" description="Low complexity" evidence="10">
    <location>
        <begin position="1"/>
        <end position="18"/>
    </location>
</feature>
<dbReference type="GO" id="GO:0042780">
    <property type="term" value="P:tRNA 3'-end processing"/>
    <property type="evidence" value="ECO:0007669"/>
    <property type="project" value="TreeGrafter"/>
</dbReference>
<feature type="region of interest" description="Disordered" evidence="10">
    <location>
        <begin position="1"/>
        <end position="56"/>
    </location>
</feature>